<dbReference type="NCBIfam" id="TIGR00254">
    <property type="entry name" value="GGDEF"/>
    <property type="match status" value="1"/>
</dbReference>
<evidence type="ECO:0000256" key="2">
    <source>
        <dbReference type="SAM" id="MobiDB-lite"/>
    </source>
</evidence>
<dbReference type="Pfam" id="PF00990">
    <property type="entry name" value="GGDEF"/>
    <property type="match status" value="1"/>
</dbReference>
<dbReference type="PANTHER" id="PTHR45138">
    <property type="entry name" value="REGULATORY COMPONENTS OF SENSORY TRANSDUCTION SYSTEM"/>
    <property type="match status" value="1"/>
</dbReference>
<dbReference type="OrthoDB" id="9803824at2"/>
<dbReference type="AlphaFoldDB" id="A0A246HRP8"/>
<comment type="caution">
    <text evidence="5">The sequence shown here is derived from an EMBL/GenBank/DDBJ whole genome shotgun (WGS) entry which is preliminary data.</text>
</comment>
<dbReference type="EC" id="2.7.7.65" evidence="1"/>
<feature type="domain" description="GGDEF" evidence="4">
    <location>
        <begin position="473"/>
        <end position="610"/>
    </location>
</feature>
<evidence type="ECO:0000256" key="1">
    <source>
        <dbReference type="ARBA" id="ARBA00012528"/>
    </source>
</evidence>
<evidence type="ECO:0000259" key="4">
    <source>
        <dbReference type="PROSITE" id="PS50887"/>
    </source>
</evidence>
<dbReference type="PROSITE" id="PS50887">
    <property type="entry name" value="GGDEF"/>
    <property type="match status" value="1"/>
</dbReference>
<dbReference type="Gene3D" id="3.30.70.270">
    <property type="match status" value="1"/>
</dbReference>
<dbReference type="SUPFAM" id="SSF55073">
    <property type="entry name" value="Nucleotide cyclase"/>
    <property type="match status" value="1"/>
</dbReference>
<gene>
    <name evidence="5" type="ORF">CEE60_01910</name>
</gene>
<dbReference type="InterPro" id="IPR000160">
    <property type="entry name" value="GGDEF_dom"/>
</dbReference>
<organism evidence="5 6">
    <name type="scientific">Stenotrophomonas maltophilia</name>
    <name type="common">Pseudomonas maltophilia</name>
    <name type="synonym">Xanthomonas maltophilia</name>
    <dbReference type="NCBI Taxonomy" id="40324"/>
    <lineage>
        <taxon>Bacteria</taxon>
        <taxon>Pseudomonadati</taxon>
        <taxon>Pseudomonadota</taxon>
        <taxon>Gammaproteobacteria</taxon>
        <taxon>Lysobacterales</taxon>
        <taxon>Lysobacteraceae</taxon>
        <taxon>Stenotrophomonas</taxon>
        <taxon>Stenotrophomonas maltophilia group</taxon>
    </lineage>
</organism>
<dbReference type="PANTHER" id="PTHR45138:SF24">
    <property type="entry name" value="DIGUANYLATE CYCLASE DGCC-RELATED"/>
    <property type="match status" value="1"/>
</dbReference>
<evidence type="ECO:0000256" key="3">
    <source>
        <dbReference type="SAM" id="Phobius"/>
    </source>
</evidence>
<dbReference type="InterPro" id="IPR050469">
    <property type="entry name" value="Diguanylate_Cyclase"/>
</dbReference>
<dbReference type="SMART" id="SM00267">
    <property type="entry name" value="GGDEF"/>
    <property type="match status" value="1"/>
</dbReference>
<dbReference type="Gene3D" id="1.25.40.10">
    <property type="entry name" value="Tetratricopeptide repeat domain"/>
    <property type="match status" value="1"/>
</dbReference>
<evidence type="ECO:0000313" key="5">
    <source>
        <dbReference type="EMBL" id="OWQ56849.1"/>
    </source>
</evidence>
<dbReference type="GO" id="GO:0043709">
    <property type="term" value="P:cell adhesion involved in single-species biofilm formation"/>
    <property type="evidence" value="ECO:0007669"/>
    <property type="project" value="TreeGrafter"/>
</dbReference>
<dbReference type="GO" id="GO:0052621">
    <property type="term" value="F:diguanylate cyclase activity"/>
    <property type="evidence" value="ECO:0007669"/>
    <property type="project" value="UniProtKB-EC"/>
</dbReference>
<dbReference type="InterPro" id="IPR011990">
    <property type="entry name" value="TPR-like_helical_dom_sf"/>
</dbReference>
<dbReference type="CDD" id="cd01949">
    <property type="entry name" value="GGDEF"/>
    <property type="match status" value="1"/>
</dbReference>
<feature type="transmembrane region" description="Helical" evidence="3">
    <location>
        <begin position="410"/>
        <end position="431"/>
    </location>
</feature>
<feature type="region of interest" description="Disordered" evidence="2">
    <location>
        <begin position="648"/>
        <end position="668"/>
    </location>
</feature>
<dbReference type="SUPFAM" id="SSF48452">
    <property type="entry name" value="TPR-like"/>
    <property type="match status" value="2"/>
</dbReference>
<reference evidence="5 6" key="1">
    <citation type="submission" date="2017-06" db="EMBL/GenBank/DDBJ databases">
        <authorList>
            <person name="Kim H.J."/>
            <person name="Triplett B.A."/>
        </authorList>
    </citation>
    <scope>NUCLEOTIDE SEQUENCE [LARGE SCALE GENOMIC DNA]</scope>
    <source>
        <strain evidence="5 6">13146</strain>
    </source>
</reference>
<keyword evidence="3" id="KW-1133">Transmembrane helix</keyword>
<dbReference type="GO" id="GO:1902201">
    <property type="term" value="P:negative regulation of bacterial-type flagellum-dependent cell motility"/>
    <property type="evidence" value="ECO:0007669"/>
    <property type="project" value="TreeGrafter"/>
</dbReference>
<name>A0A246HRP8_STEMA</name>
<dbReference type="InterPro" id="IPR029787">
    <property type="entry name" value="Nucleotide_cyclase"/>
</dbReference>
<dbReference type="GO" id="GO:0005886">
    <property type="term" value="C:plasma membrane"/>
    <property type="evidence" value="ECO:0007669"/>
    <property type="project" value="TreeGrafter"/>
</dbReference>
<proteinExistence type="predicted"/>
<feature type="compositionally biased region" description="Polar residues" evidence="2">
    <location>
        <begin position="659"/>
        <end position="668"/>
    </location>
</feature>
<dbReference type="EMBL" id="NIVS01000004">
    <property type="protein sequence ID" value="OWQ56849.1"/>
    <property type="molecule type" value="Genomic_DNA"/>
</dbReference>
<accession>A0A246HRP8</accession>
<evidence type="ECO:0000313" key="6">
    <source>
        <dbReference type="Proteomes" id="UP000198157"/>
    </source>
</evidence>
<protein>
    <recommendedName>
        <fullName evidence="1">diguanylate cyclase</fullName>
        <ecNumber evidence="1">2.7.7.65</ecNumber>
    </recommendedName>
</protein>
<keyword evidence="3" id="KW-0812">Transmembrane</keyword>
<dbReference type="InterPro" id="IPR043128">
    <property type="entry name" value="Rev_trsase/Diguanyl_cyclase"/>
</dbReference>
<dbReference type="Proteomes" id="UP000198157">
    <property type="component" value="Unassembled WGS sequence"/>
</dbReference>
<sequence>MLSLRLCRRRFALPPALDREVVASMRTSSLVRRGFSALVCLFALAPPAAMAQRSADSPPLSAQVEQCHALLTSEPRLSLSMARSLLATPSLPTSIEIGALGCLGIALRSQGQLEQTVDLPDRLQAAAARSDASKEDRLRAHSLAAHLLLWRGEHSQALTLTNAFLEEAVRERDVQGQIAALMQIAMIRGDALGDAQGALTYLQKATLLSQHMRRPPNPGDLILYYNYGFALLRMQRHEEANTAFSRAEAIGTRLGGQELFLYRIASHRAEILRLRGQLADAQTRFRNVLGWQAQHDPQGHIVTLQRLARVTIDQHGAEAARPVAELAQMQAERGQFSDEIREGLDLLADIHTLLGHREQALAYARQGREIDSARSKGDILNQLAKLQATAERSIDPAEVNAVQDLGRVRVLRNSALIALLLVVGVATTLLLRMRRQRHRLALLSSTDWVTGTVNRREAERLLSTELVKARRGQRSLVMLVELDAFKALNDHYGQAAGDAVLRAVTRCLRQHSDRHDRIARWAGGTFLVVRHDTAAPAAQALANHLRAAIGRLVVDIGPGQHLTLTASIGMAPLPLFPEAPAVLEDSLRAADRALQSARRSGHDAWAMLWGEAAGRDVDLYSLLHDPARAMACGWVSLAGSRPMAWLPPRQASARPTVDQDVQTGCGQR</sequence>
<keyword evidence="3" id="KW-0472">Membrane</keyword>